<proteinExistence type="inferred from homology"/>
<dbReference type="InterPro" id="IPR019821">
    <property type="entry name" value="Kinesin_motor_CS"/>
</dbReference>
<reference evidence="6" key="1">
    <citation type="submission" date="2023-10" db="EMBL/GenBank/DDBJ databases">
        <authorList>
            <person name="Chen Y."/>
            <person name="Shah S."/>
            <person name="Dougan E. K."/>
            <person name="Thang M."/>
            <person name="Chan C."/>
        </authorList>
    </citation>
    <scope>NUCLEOTIDE SEQUENCE [LARGE SCALE GENOMIC DNA]</scope>
</reference>
<evidence type="ECO:0000256" key="2">
    <source>
        <dbReference type="ARBA" id="ARBA00022840"/>
    </source>
</evidence>
<evidence type="ECO:0000256" key="1">
    <source>
        <dbReference type="ARBA" id="ARBA00022741"/>
    </source>
</evidence>
<dbReference type="Gene3D" id="3.40.850.10">
    <property type="entry name" value="Kinesin motor domain"/>
    <property type="match status" value="1"/>
</dbReference>
<dbReference type="PANTHER" id="PTHR24115">
    <property type="entry name" value="KINESIN-RELATED"/>
    <property type="match status" value="1"/>
</dbReference>
<dbReference type="Pfam" id="PF00225">
    <property type="entry name" value="Kinesin"/>
    <property type="match status" value="1"/>
</dbReference>
<dbReference type="PRINTS" id="PR00380">
    <property type="entry name" value="KINESINHEAVY"/>
</dbReference>
<accession>A0ABN9QTP6</accession>
<dbReference type="SMART" id="SM00129">
    <property type="entry name" value="KISc"/>
    <property type="match status" value="1"/>
</dbReference>
<dbReference type="InterPro" id="IPR027640">
    <property type="entry name" value="Kinesin-like_fam"/>
</dbReference>
<protein>
    <recommendedName>
        <fullName evidence="4">Kinesin-like protein</fullName>
    </recommendedName>
</protein>
<keyword evidence="2 3" id="KW-0067">ATP-binding</keyword>
<evidence type="ECO:0000259" key="5">
    <source>
        <dbReference type="PROSITE" id="PS50067"/>
    </source>
</evidence>
<name>A0ABN9QTP6_9DINO</name>
<dbReference type="PROSITE" id="PS50067">
    <property type="entry name" value="KINESIN_MOTOR_2"/>
    <property type="match status" value="1"/>
</dbReference>
<dbReference type="InterPro" id="IPR027417">
    <property type="entry name" value="P-loop_NTPase"/>
</dbReference>
<evidence type="ECO:0000256" key="3">
    <source>
        <dbReference type="PROSITE-ProRule" id="PRU00283"/>
    </source>
</evidence>
<feature type="binding site" evidence="3">
    <location>
        <begin position="109"/>
        <end position="116"/>
    </location>
    <ligand>
        <name>ATP</name>
        <dbReference type="ChEBI" id="CHEBI:30616"/>
    </ligand>
</feature>
<comment type="similarity">
    <text evidence="3 4">Belongs to the TRAFAC class myosin-kinesin ATPase superfamily. Kinesin family.</text>
</comment>
<dbReference type="PANTHER" id="PTHR24115:SF1004">
    <property type="entry name" value="KINESIN-LIKE PROTEIN KIF15"/>
    <property type="match status" value="1"/>
</dbReference>
<dbReference type="SUPFAM" id="SSF52540">
    <property type="entry name" value="P-loop containing nucleoside triphosphate hydrolases"/>
    <property type="match status" value="1"/>
</dbReference>
<evidence type="ECO:0000256" key="4">
    <source>
        <dbReference type="RuleBase" id="RU000394"/>
    </source>
</evidence>
<organism evidence="6 7">
    <name type="scientific">Prorocentrum cordatum</name>
    <dbReference type="NCBI Taxonomy" id="2364126"/>
    <lineage>
        <taxon>Eukaryota</taxon>
        <taxon>Sar</taxon>
        <taxon>Alveolata</taxon>
        <taxon>Dinophyceae</taxon>
        <taxon>Prorocentrales</taxon>
        <taxon>Prorocentraceae</taxon>
        <taxon>Prorocentrum</taxon>
    </lineage>
</organism>
<dbReference type="InterPro" id="IPR036961">
    <property type="entry name" value="Kinesin_motor_dom_sf"/>
</dbReference>
<evidence type="ECO:0000313" key="7">
    <source>
        <dbReference type="Proteomes" id="UP001189429"/>
    </source>
</evidence>
<sequence length="302" mass="31550">MEGAGADGRVRVFARVRPRGAGEDPCLPPAAEAVEAARAIRVSGDGDALERVLAGRPLDGVAAPGSVREFCFDGVFAGDAGQQEVFAQVGLPVLQDFLRGINGTIFAYGQTGSGKTHSLLHQGPPSECAGLLPRLVASLFLHVSRDAESAYAVEVAAVQVYNEQVDDLLHPGLQDGAGQGLAVHNGGAVPGLTWLACQQPCEMLEAFSRARSGLVYAETRMNKASSRSHAVFQIRATRRAREGGAAVEEGGERARRIECTRSRLCVVDLAGSERAAAINKSLLALGNVVSALAARIGEGRTA</sequence>
<keyword evidence="3 4" id="KW-0505">Motor protein</keyword>
<feature type="domain" description="Kinesin motor" evidence="5">
    <location>
        <begin position="9"/>
        <end position="302"/>
    </location>
</feature>
<evidence type="ECO:0000313" key="6">
    <source>
        <dbReference type="EMBL" id="CAK0809304.1"/>
    </source>
</evidence>
<dbReference type="PROSITE" id="PS00411">
    <property type="entry name" value="KINESIN_MOTOR_1"/>
    <property type="match status" value="1"/>
</dbReference>
<gene>
    <name evidence="6" type="ORF">PCOR1329_LOCUS14598</name>
</gene>
<comment type="caution">
    <text evidence="6">The sequence shown here is derived from an EMBL/GenBank/DDBJ whole genome shotgun (WGS) entry which is preliminary data.</text>
</comment>
<keyword evidence="7" id="KW-1185">Reference proteome</keyword>
<dbReference type="Proteomes" id="UP001189429">
    <property type="component" value="Unassembled WGS sequence"/>
</dbReference>
<keyword evidence="1 3" id="KW-0547">Nucleotide-binding</keyword>
<dbReference type="EMBL" id="CAUYUJ010004369">
    <property type="protein sequence ID" value="CAK0809304.1"/>
    <property type="molecule type" value="Genomic_DNA"/>
</dbReference>
<keyword evidence="4" id="KW-0493">Microtubule</keyword>
<dbReference type="InterPro" id="IPR001752">
    <property type="entry name" value="Kinesin_motor_dom"/>
</dbReference>